<evidence type="ECO:0000256" key="2">
    <source>
        <dbReference type="ARBA" id="ARBA00022692"/>
    </source>
</evidence>
<dbReference type="Pfam" id="PF00001">
    <property type="entry name" value="7tm_1"/>
    <property type="match status" value="1"/>
</dbReference>
<evidence type="ECO:0000256" key="4">
    <source>
        <dbReference type="ARBA" id="ARBA00023136"/>
    </source>
</evidence>
<dbReference type="PROSITE" id="PS50262">
    <property type="entry name" value="G_PROTEIN_RECEP_F1_2"/>
    <property type="match status" value="1"/>
</dbReference>
<keyword evidence="2 5" id="KW-0812">Transmembrane</keyword>
<dbReference type="Gene3D" id="1.20.1070.10">
    <property type="entry name" value="Rhodopsin 7-helix transmembrane proteins"/>
    <property type="match status" value="1"/>
</dbReference>
<dbReference type="GO" id="GO:0004930">
    <property type="term" value="F:G protein-coupled receptor activity"/>
    <property type="evidence" value="ECO:0007669"/>
    <property type="project" value="InterPro"/>
</dbReference>
<dbReference type="OrthoDB" id="9990906at2759"/>
<organism evidence="7 8">
    <name type="scientific">Ramazzottius varieornatus</name>
    <name type="common">Water bear</name>
    <name type="synonym">Tardigrade</name>
    <dbReference type="NCBI Taxonomy" id="947166"/>
    <lineage>
        <taxon>Eukaryota</taxon>
        <taxon>Metazoa</taxon>
        <taxon>Ecdysozoa</taxon>
        <taxon>Tardigrada</taxon>
        <taxon>Eutardigrada</taxon>
        <taxon>Parachela</taxon>
        <taxon>Hypsibioidea</taxon>
        <taxon>Ramazzottiidae</taxon>
        <taxon>Ramazzottius</taxon>
    </lineage>
</organism>
<feature type="transmembrane region" description="Helical" evidence="5">
    <location>
        <begin position="196"/>
        <end position="223"/>
    </location>
</feature>
<dbReference type="EMBL" id="BDGG01000001">
    <property type="protein sequence ID" value="GAU89837.1"/>
    <property type="molecule type" value="Genomic_DNA"/>
</dbReference>
<protein>
    <recommendedName>
        <fullName evidence="6">G-protein coupled receptors family 1 profile domain-containing protein</fullName>
    </recommendedName>
</protein>
<feature type="domain" description="G-protein coupled receptors family 1 profile" evidence="6">
    <location>
        <begin position="48"/>
        <end position="319"/>
    </location>
</feature>
<evidence type="ECO:0000313" key="8">
    <source>
        <dbReference type="Proteomes" id="UP000186922"/>
    </source>
</evidence>
<proteinExistence type="predicted"/>
<evidence type="ECO:0000313" key="7">
    <source>
        <dbReference type="EMBL" id="GAU89837.1"/>
    </source>
</evidence>
<dbReference type="SUPFAM" id="SSF81321">
    <property type="entry name" value="Family A G protein-coupled receptor-like"/>
    <property type="match status" value="1"/>
</dbReference>
<gene>
    <name evidence="7" type="primary">RvY_02339-1</name>
    <name evidence="7" type="synonym">RvY_02339.1</name>
    <name evidence="7" type="ORF">RvY_02339</name>
</gene>
<keyword evidence="4 5" id="KW-0472">Membrane</keyword>
<dbReference type="PRINTS" id="PR00237">
    <property type="entry name" value="GPCRRHODOPSN"/>
</dbReference>
<comment type="caution">
    <text evidence="7">The sequence shown here is derived from an EMBL/GenBank/DDBJ whole genome shotgun (WGS) entry which is preliminary data.</text>
</comment>
<evidence type="ECO:0000256" key="1">
    <source>
        <dbReference type="ARBA" id="ARBA00004370"/>
    </source>
</evidence>
<feature type="transmembrane region" description="Helical" evidence="5">
    <location>
        <begin position="151"/>
        <end position="176"/>
    </location>
</feature>
<dbReference type="AlphaFoldDB" id="A0A1D1URF5"/>
<feature type="transmembrane region" description="Helical" evidence="5">
    <location>
        <begin position="35"/>
        <end position="55"/>
    </location>
</feature>
<evidence type="ECO:0000259" key="6">
    <source>
        <dbReference type="PROSITE" id="PS50262"/>
    </source>
</evidence>
<dbReference type="InterPro" id="IPR052954">
    <property type="entry name" value="GPCR-Ligand_Int"/>
</dbReference>
<keyword evidence="8" id="KW-1185">Reference proteome</keyword>
<feature type="transmembrane region" description="Helical" evidence="5">
    <location>
        <begin position="67"/>
        <end position="87"/>
    </location>
</feature>
<accession>A0A1D1URF5</accession>
<dbReference type="InterPro" id="IPR000276">
    <property type="entry name" value="GPCR_Rhodpsn"/>
</dbReference>
<dbReference type="Proteomes" id="UP000186922">
    <property type="component" value="Unassembled WGS sequence"/>
</dbReference>
<evidence type="ECO:0000256" key="5">
    <source>
        <dbReference type="SAM" id="Phobius"/>
    </source>
</evidence>
<name>A0A1D1URF5_RAMVA</name>
<dbReference type="GO" id="GO:0016020">
    <property type="term" value="C:membrane"/>
    <property type="evidence" value="ECO:0007669"/>
    <property type="project" value="UniProtKB-SubCell"/>
</dbReference>
<dbReference type="PANTHER" id="PTHR46641">
    <property type="entry name" value="FMRFAMIDE RECEPTOR-RELATED"/>
    <property type="match status" value="1"/>
</dbReference>
<reference evidence="7 8" key="1">
    <citation type="journal article" date="2016" name="Nat. Commun.">
        <title>Extremotolerant tardigrade genome and improved radiotolerance of human cultured cells by tardigrade-unique protein.</title>
        <authorList>
            <person name="Hashimoto T."/>
            <person name="Horikawa D.D."/>
            <person name="Saito Y."/>
            <person name="Kuwahara H."/>
            <person name="Kozuka-Hata H."/>
            <person name="Shin-I T."/>
            <person name="Minakuchi Y."/>
            <person name="Ohishi K."/>
            <person name="Motoyama A."/>
            <person name="Aizu T."/>
            <person name="Enomoto A."/>
            <person name="Kondo K."/>
            <person name="Tanaka S."/>
            <person name="Hara Y."/>
            <person name="Koshikawa S."/>
            <person name="Sagara H."/>
            <person name="Miura T."/>
            <person name="Yokobori S."/>
            <person name="Miyagawa K."/>
            <person name="Suzuki Y."/>
            <person name="Kubo T."/>
            <person name="Oyama M."/>
            <person name="Kohara Y."/>
            <person name="Fujiyama A."/>
            <person name="Arakawa K."/>
            <person name="Katayama T."/>
            <person name="Toyoda A."/>
            <person name="Kunieda T."/>
        </authorList>
    </citation>
    <scope>NUCLEOTIDE SEQUENCE [LARGE SCALE GENOMIC DNA]</scope>
    <source>
        <strain evidence="7 8">YOKOZUNA-1</strain>
    </source>
</reference>
<feature type="transmembrane region" description="Helical" evidence="5">
    <location>
        <begin position="306"/>
        <end position="326"/>
    </location>
</feature>
<comment type="subcellular location">
    <subcellularLocation>
        <location evidence="1">Membrane</location>
    </subcellularLocation>
</comment>
<sequence length="382" mass="43412">MNSSFSTNTSHDTGLRCGWELESRPPRPNIFYLDFVSYPILLVIASAGNLLNFLVLGGEKPRTSKNVYLLALAIGDFLYMWGGFLVFMKTISSDHSEGFLAFFTSLHGFCTFTGEMAAFTSDWTVVAFSVDRFIAVKSPLRTKRVNAVKQAAHIVIGIIISAFLITLNRLVDYYWFIANDAGYGPLPLRPWLLERWHLLHVWLLALLPILTFLIVLLLNGTLLRLLVLKRRARAAELQVIVRSSKANKPTPPSDRNASVMLAVCVMLYLSTQSVAVWDNGLEILDRACVRRRTRLERAHWVPVKNFLMGLNYSLNFVLYCALNPSFRRMVKAHLNRSLGRSSLSTLWTSLSRKSVKTTGRRRYETKMQAKHMADDMRRCTSL</sequence>
<dbReference type="InterPro" id="IPR017452">
    <property type="entry name" value="GPCR_Rhodpsn_7TM"/>
</dbReference>
<feature type="transmembrane region" description="Helical" evidence="5">
    <location>
        <begin position="99"/>
        <end position="130"/>
    </location>
</feature>
<evidence type="ECO:0000256" key="3">
    <source>
        <dbReference type="ARBA" id="ARBA00022989"/>
    </source>
</evidence>
<dbReference type="STRING" id="947166.A0A1D1URF5"/>
<keyword evidence="3 5" id="KW-1133">Transmembrane helix</keyword>